<organism evidence="11 12">
    <name type="scientific">Caerostris darwini</name>
    <dbReference type="NCBI Taxonomy" id="1538125"/>
    <lineage>
        <taxon>Eukaryota</taxon>
        <taxon>Metazoa</taxon>
        <taxon>Ecdysozoa</taxon>
        <taxon>Arthropoda</taxon>
        <taxon>Chelicerata</taxon>
        <taxon>Arachnida</taxon>
        <taxon>Araneae</taxon>
        <taxon>Araneomorphae</taxon>
        <taxon>Entelegynae</taxon>
        <taxon>Araneoidea</taxon>
        <taxon>Araneidae</taxon>
        <taxon>Caerostris</taxon>
    </lineage>
</organism>
<keyword evidence="12" id="KW-1185">Reference proteome</keyword>
<evidence type="ECO:0000256" key="4">
    <source>
        <dbReference type="ARBA" id="ARBA00022729"/>
    </source>
</evidence>
<keyword evidence="7 10" id="KW-0472">Membrane</keyword>
<dbReference type="SUPFAM" id="SSF52058">
    <property type="entry name" value="L domain-like"/>
    <property type="match status" value="1"/>
</dbReference>
<comment type="subcellular location">
    <subcellularLocation>
        <location evidence="1">Membrane</location>
        <topology evidence="1">Single-pass membrane protein</topology>
    </subcellularLocation>
</comment>
<dbReference type="AlphaFoldDB" id="A0AAV4T2P6"/>
<keyword evidence="2" id="KW-0433">Leucine-rich repeat</keyword>
<dbReference type="PANTHER" id="PTHR24365:SF541">
    <property type="entry name" value="PROTEIN TOLL-RELATED"/>
    <property type="match status" value="1"/>
</dbReference>
<dbReference type="SMART" id="SM00369">
    <property type="entry name" value="LRR_TYP"/>
    <property type="match status" value="4"/>
</dbReference>
<keyword evidence="5" id="KW-0677">Repeat</keyword>
<comment type="caution">
    <text evidence="11">The sequence shown here is derived from an EMBL/GenBank/DDBJ whole genome shotgun (WGS) entry which is preliminary data.</text>
</comment>
<gene>
    <name evidence="11" type="primary">Tl</name>
    <name evidence="11" type="ORF">CDAR_397331</name>
</gene>
<evidence type="ECO:0000313" key="11">
    <source>
        <dbReference type="EMBL" id="GIY39035.1"/>
    </source>
</evidence>
<proteinExistence type="predicted"/>
<dbReference type="PROSITE" id="PS51450">
    <property type="entry name" value="LRR"/>
    <property type="match status" value="1"/>
</dbReference>
<keyword evidence="3 10" id="KW-0812">Transmembrane</keyword>
<dbReference type="PANTHER" id="PTHR24365">
    <property type="entry name" value="TOLL-LIKE RECEPTOR"/>
    <property type="match status" value="1"/>
</dbReference>
<dbReference type="Pfam" id="PF13855">
    <property type="entry name" value="LRR_8"/>
    <property type="match status" value="2"/>
</dbReference>
<name>A0AAV4T2P6_9ARAC</name>
<evidence type="ECO:0000256" key="5">
    <source>
        <dbReference type="ARBA" id="ARBA00022737"/>
    </source>
</evidence>
<dbReference type="InterPro" id="IPR032675">
    <property type="entry name" value="LRR_dom_sf"/>
</dbReference>
<evidence type="ECO:0000256" key="2">
    <source>
        <dbReference type="ARBA" id="ARBA00022614"/>
    </source>
</evidence>
<protein>
    <submittedName>
        <fullName evidence="11">Protein toll</fullName>
    </submittedName>
</protein>
<keyword evidence="8" id="KW-0325">Glycoprotein</keyword>
<feature type="compositionally biased region" description="Polar residues" evidence="9">
    <location>
        <begin position="341"/>
        <end position="355"/>
    </location>
</feature>
<evidence type="ECO:0000256" key="9">
    <source>
        <dbReference type="SAM" id="MobiDB-lite"/>
    </source>
</evidence>
<dbReference type="InterPro" id="IPR003591">
    <property type="entry name" value="Leu-rich_rpt_typical-subtyp"/>
</dbReference>
<dbReference type="Proteomes" id="UP001054837">
    <property type="component" value="Unassembled WGS sequence"/>
</dbReference>
<feature type="transmembrane region" description="Helical" evidence="10">
    <location>
        <begin position="531"/>
        <end position="553"/>
    </location>
</feature>
<evidence type="ECO:0000256" key="6">
    <source>
        <dbReference type="ARBA" id="ARBA00022989"/>
    </source>
</evidence>
<dbReference type="EMBL" id="BPLQ01008710">
    <property type="protein sequence ID" value="GIY39035.1"/>
    <property type="molecule type" value="Genomic_DNA"/>
</dbReference>
<dbReference type="InterPro" id="IPR001611">
    <property type="entry name" value="Leu-rich_rpt"/>
</dbReference>
<evidence type="ECO:0000256" key="1">
    <source>
        <dbReference type="ARBA" id="ARBA00004167"/>
    </source>
</evidence>
<evidence type="ECO:0000256" key="8">
    <source>
        <dbReference type="ARBA" id="ARBA00023180"/>
    </source>
</evidence>
<dbReference type="Gene3D" id="3.80.10.10">
    <property type="entry name" value="Ribonuclease Inhibitor"/>
    <property type="match status" value="3"/>
</dbReference>
<feature type="region of interest" description="Disordered" evidence="9">
    <location>
        <begin position="337"/>
        <end position="358"/>
    </location>
</feature>
<accession>A0AAV4T2P6</accession>
<dbReference type="GO" id="GO:0005886">
    <property type="term" value="C:plasma membrane"/>
    <property type="evidence" value="ECO:0007669"/>
    <property type="project" value="TreeGrafter"/>
</dbReference>
<evidence type="ECO:0000256" key="3">
    <source>
        <dbReference type="ARBA" id="ARBA00022692"/>
    </source>
</evidence>
<keyword evidence="4" id="KW-0732">Signal</keyword>
<evidence type="ECO:0000313" key="12">
    <source>
        <dbReference type="Proteomes" id="UP001054837"/>
    </source>
</evidence>
<evidence type="ECO:0000256" key="7">
    <source>
        <dbReference type="ARBA" id="ARBA00023136"/>
    </source>
</evidence>
<sequence length="618" mass="70664">MSDYYSLEYDTWEDQPLEYDILENRPLELDILPEKKCEELLPECECTEIALKVAALTCQNVNDFEAFDHILSKGSVFEVNTTFYITLSGSIVLPKGFLSGLVVNSLSVDDFQTQSVEEGAFDGVLELERIFVQMSSMKEIPDFRGIRSSLKILQLDNSRLTQLRGDNLKNLTQLWRLSLVNNSIEHVAEDVFQGTESVTYFDISHNLLTYLPPRLFKSWKGLEDVRLSYNQLLHVDHLFVGTNPLVFKPNEFYKMERLRELYLEGNRIAKLDSEIHALTQLRILSISNNQIRTISTNQIPPKLTHLYLGGNPFQCDCLLLPFLQYLNSTKTFRRDKDPCTPSHNGTYPTSPSSNGSPRCPDSCRCSCTSDNFIFVDCSSSGLTHLPPLFTEEQNSTVLEIFLPRANKEMPFSIEAEIKGLNLSNNELQSMEEARLPNRMKFLFLDHNLIRKPPVFLLESLKFLTSVTLSNNPWTCECAALDFKKWVVLKSILVVDVNETRCGPDVPNSPGLAERAIWLLTDLELCPDNTGIYISMAFGVLSLFLVALGGKIVWTRYQMNVKVWLYSHGVTWVKEKDIDRNKEFDAFISFSHKDQDFVIMELIKSESFTFLLPVEVREI</sequence>
<keyword evidence="6 10" id="KW-1133">Transmembrane helix</keyword>
<evidence type="ECO:0000256" key="10">
    <source>
        <dbReference type="SAM" id="Phobius"/>
    </source>
</evidence>
<dbReference type="GO" id="GO:0007165">
    <property type="term" value="P:signal transduction"/>
    <property type="evidence" value="ECO:0007669"/>
    <property type="project" value="TreeGrafter"/>
</dbReference>
<dbReference type="GO" id="GO:0038023">
    <property type="term" value="F:signaling receptor activity"/>
    <property type="evidence" value="ECO:0007669"/>
    <property type="project" value="TreeGrafter"/>
</dbReference>
<reference evidence="11 12" key="1">
    <citation type="submission" date="2021-06" db="EMBL/GenBank/DDBJ databases">
        <title>Caerostris darwini draft genome.</title>
        <authorList>
            <person name="Kono N."/>
            <person name="Arakawa K."/>
        </authorList>
    </citation>
    <scope>NUCLEOTIDE SEQUENCE [LARGE SCALE GENOMIC DNA]</scope>
</reference>